<keyword evidence="6" id="KW-1185">Reference proteome</keyword>
<dbReference type="PRINTS" id="PR00081">
    <property type="entry name" value="GDHRDH"/>
</dbReference>
<organism evidence="5 6">
    <name type="scientific">Litorilinea aerophila</name>
    <dbReference type="NCBI Taxonomy" id="1204385"/>
    <lineage>
        <taxon>Bacteria</taxon>
        <taxon>Bacillati</taxon>
        <taxon>Chloroflexota</taxon>
        <taxon>Caldilineae</taxon>
        <taxon>Caldilineales</taxon>
        <taxon>Caldilineaceae</taxon>
        <taxon>Litorilinea</taxon>
    </lineage>
</organism>
<accession>A0A540VKZ0</accession>
<dbReference type="Gene3D" id="3.40.50.720">
    <property type="entry name" value="NAD(P)-binding Rossmann-like Domain"/>
    <property type="match status" value="1"/>
</dbReference>
<comment type="similarity">
    <text evidence="1 3">Belongs to the short-chain dehydrogenases/reductases (SDR) family.</text>
</comment>
<dbReference type="SUPFAM" id="SSF51735">
    <property type="entry name" value="NAD(P)-binding Rossmann-fold domains"/>
    <property type="match status" value="1"/>
</dbReference>
<dbReference type="Proteomes" id="UP000317371">
    <property type="component" value="Unassembled WGS sequence"/>
</dbReference>
<dbReference type="OrthoDB" id="9794387at2"/>
<evidence type="ECO:0000256" key="3">
    <source>
        <dbReference type="RuleBase" id="RU000363"/>
    </source>
</evidence>
<gene>
    <name evidence="5" type="ORF">FKZ61_02960</name>
</gene>
<feature type="domain" description="Ketoreductase" evidence="4">
    <location>
        <begin position="9"/>
        <end position="193"/>
    </location>
</feature>
<protein>
    <submittedName>
        <fullName evidence="5">SDR family oxidoreductase</fullName>
    </submittedName>
</protein>
<dbReference type="GO" id="GO:0016491">
    <property type="term" value="F:oxidoreductase activity"/>
    <property type="evidence" value="ECO:0007669"/>
    <property type="project" value="UniProtKB-KW"/>
</dbReference>
<sequence length="266" mass="28873">MARKKLQGQVAIITGGGRGIGAAAATRLAQAGAAVVVTARSQEEIEALASRLRQDGAQAIAVPADVSDPEQVEEVVESALDQFGRVDILVNNAGVIWPVEELAETDADEWVYNIYVNMIGPFLMARNVLPLMLEQGYGRILNISSGAAQTPIPGLSAYCAAKAGLDMWTRVLALELTGTGVTANVLYPGMVDTDMQSDIRSVDTSESRLNFDLWHRAHAEGRLRSPQEVAGLIYWLVGPWSRRFNGQVFHDADTEWLAQVRRDLGE</sequence>
<dbReference type="RefSeq" id="WP_141608585.1">
    <property type="nucleotide sequence ID" value="NZ_VIGC02000003.1"/>
</dbReference>
<dbReference type="InterPro" id="IPR050259">
    <property type="entry name" value="SDR"/>
</dbReference>
<dbReference type="InterPro" id="IPR020904">
    <property type="entry name" value="Sc_DH/Rdtase_CS"/>
</dbReference>
<dbReference type="InParanoid" id="A0A540VKZ0"/>
<name>A0A540VKZ0_9CHLR</name>
<dbReference type="CDD" id="cd05233">
    <property type="entry name" value="SDR_c"/>
    <property type="match status" value="1"/>
</dbReference>
<dbReference type="Pfam" id="PF00106">
    <property type="entry name" value="adh_short"/>
    <property type="match status" value="1"/>
</dbReference>
<evidence type="ECO:0000256" key="2">
    <source>
        <dbReference type="ARBA" id="ARBA00023002"/>
    </source>
</evidence>
<reference evidence="5 6" key="1">
    <citation type="submission" date="2019-06" db="EMBL/GenBank/DDBJ databases">
        <title>Genome sequence of Litorilinea aerophila BAA-2444.</title>
        <authorList>
            <person name="Maclea K.S."/>
            <person name="Maurais E.G."/>
            <person name="Iannazzi L.C."/>
        </authorList>
    </citation>
    <scope>NUCLEOTIDE SEQUENCE [LARGE SCALE GENOMIC DNA]</scope>
    <source>
        <strain evidence="5 6">ATCC BAA-2444</strain>
    </source>
</reference>
<dbReference type="InterPro" id="IPR036291">
    <property type="entry name" value="NAD(P)-bd_dom_sf"/>
</dbReference>
<dbReference type="PANTHER" id="PTHR42879">
    <property type="entry name" value="3-OXOACYL-(ACYL-CARRIER-PROTEIN) REDUCTASE"/>
    <property type="match status" value="1"/>
</dbReference>
<evidence type="ECO:0000313" key="5">
    <source>
        <dbReference type="EMBL" id="TQE97392.1"/>
    </source>
</evidence>
<comment type="caution">
    <text evidence="5">The sequence shown here is derived from an EMBL/GenBank/DDBJ whole genome shotgun (WGS) entry which is preliminary data.</text>
</comment>
<keyword evidence="2" id="KW-0560">Oxidoreductase</keyword>
<dbReference type="FunFam" id="3.40.50.720:FF:000084">
    <property type="entry name" value="Short-chain dehydrogenase reductase"/>
    <property type="match status" value="1"/>
</dbReference>
<evidence type="ECO:0000256" key="1">
    <source>
        <dbReference type="ARBA" id="ARBA00006484"/>
    </source>
</evidence>
<dbReference type="PROSITE" id="PS00061">
    <property type="entry name" value="ADH_SHORT"/>
    <property type="match status" value="1"/>
</dbReference>
<dbReference type="InterPro" id="IPR002347">
    <property type="entry name" value="SDR_fam"/>
</dbReference>
<dbReference type="SMART" id="SM00822">
    <property type="entry name" value="PKS_KR"/>
    <property type="match status" value="1"/>
</dbReference>
<dbReference type="AlphaFoldDB" id="A0A540VKZ0"/>
<dbReference type="PANTHER" id="PTHR42879:SF2">
    <property type="entry name" value="3-OXOACYL-[ACYL-CARRIER-PROTEIN] REDUCTASE FABG"/>
    <property type="match status" value="1"/>
</dbReference>
<evidence type="ECO:0000259" key="4">
    <source>
        <dbReference type="SMART" id="SM00822"/>
    </source>
</evidence>
<dbReference type="InterPro" id="IPR057326">
    <property type="entry name" value="KR_dom"/>
</dbReference>
<dbReference type="EMBL" id="VIGC01000003">
    <property type="protein sequence ID" value="TQE97392.1"/>
    <property type="molecule type" value="Genomic_DNA"/>
</dbReference>
<dbReference type="GO" id="GO:0032787">
    <property type="term" value="P:monocarboxylic acid metabolic process"/>
    <property type="evidence" value="ECO:0007669"/>
    <property type="project" value="UniProtKB-ARBA"/>
</dbReference>
<dbReference type="PRINTS" id="PR00080">
    <property type="entry name" value="SDRFAMILY"/>
</dbReference>
<proteinExistence type="inferred from homology"/>
<evidence type="ECO:0000313" key="6">
    <source>
        <dbReference type="Proteomes" id="UP000317371"/>
    </source>
</evidence>